<dbReference type="EMBL" id="MT108213">
    <property type="protein sequence ID" value="QJS02795.1"/>
    <property type="molecule type" value="Genomic_DNA"/>
</dbReference>
<sequence>MYSHTAWINLRNHIDCGTGLCRADTTARRKAEDAGATPEAAAQI</sequence>
<dbReference type="AlphaFoldDB" id="A0A6M3HLD0"/>
<dbReference type="EMBL" id="MN891684">
    <property type="protein sequence ID" value="QIS32953.1"/>
    <property type="molecule type" value="Genomic_DNA"/>
</dbReference>
<keyword evidence="1" id="KW-0614">Plasmid</keyword>
<name>A0A6M3HLD0_KLEPN</name>
<protein>
    <submittedName>
        <fullName evidence="1">Uncharacterized protein</fullName>
    </submittedName>
</protein>
<evidence type="ECO:0000313" key="2">
    <source>
        <dbReference type="EMBL" id="QJS02795.1"/>
    </source>
</evidence>
<proteinExistence type="predicted"/>
<accession>A0A6M3HLD0</accession>
<geneLocation type="plasmid" evidence="1">
    <name>pBJ107-KPC</name>
</geneLocation>
<geneLocation type="plasmid" evidence="2">
    <name>pZZ100-KPC</name>
</geneLocation>
<evidence type="ECO:0000313" key="1">
    <source>
        <dbReference type="EMBL" id="QIS32953.1"/>
    </source>
</evidence>
<reference evidence="1" key="1">
    <citation type="submission" date="2019-12" db="EMBL/GenBank/DDBJ databases">
        <title>Compelete sequence of pBJ107-KPC.</title>
        <authorList>
            <person name="Zhou D."/>
        </authorList>
    </citation>
    <scope>NUCLEOTIDE SEQUENCE</scope>
    <source>
        <strain evidence="1">BJ107</strain>
        <plasmid evidence="1">pBJ107-KPC</plasmid>
    </source>
</reference>
<organism evidence="1">
    <name type="scientific">Klebsiella pneumoniae</name>
    <dbReference type="NCBI Taxonomy" id="573"/>
    <lineage>
        <taxon>Bacteria</taxon>
        <taxon>Pseudomonadati</taxon>
        <taxon>Pseudomonadota</taxon>
        <taxon>Gammaproteobacteria</taxon>
        <taxon>Enterobacterales</taxon>
        <taxon>Enterobacteriaceae</taxon>
        <taxon>Klebsiella/Raoultella group</taxon>
        <taxon>Klebsiella</taxon>
        <taxon>Klebsiella pneumoniae complex</taxon>
    </lineage>
</organism>
<reference evidence="2" key="2">
    <citation type="submission" date="2020-02" db="EMBL/GenBank/DDBJ databases">
        <title>Compelete sequence of pZZ100-KPC.</title>
        <authorList>
            <person name="Zhou D."/>
        </authorList>
    </citation>
    <scope>NUCLEOTIDE SEQUENCE</scope>
    <source>
        <strain evidence="2">ZZ100</strain>
        <plasmid evidence="2">pZZ100-KPC</plasmid>
    </source>
</reference>